<comment type="caution">
    <text evidence="5">The sequence shown here is derived from an EMBL/GenBank/DDBJ whole genome shotgun (WGS) entry which is preliminary data.</text>
</comment>
<evidence type="ECO:0000256" key="1">
    <source>
        <dbReference type="SAM" id="MobiDB-lite"/>
    </source>
</evidence>
<sequence>MSSSADPNEDVDGSSQRKLDEHYRLMVSDQLEELPGSDDGSSEEGDDEMDNDGEDERAAADETTDSGVAGGSSDTTTEAKRKRKQRRPNRVGTTRDIITAVDAKTGLPTEPKHVAKGYGLQLGAILRDVVDVNETKLRTKKKQHLQAQLLARLHARYEFPVEYRNEDPKDNIVNRRALSKFSKNLSGYKTMLRGMLGDNETWEEIQRHFPRMTLEQYNKFLENEELEYTKRQSTWGKELADKNIGHHNLGCRGFEGKQPVWDKEDQAYIKAGLEPPFAKYKDPLFRAYLRSRYHRELAGKRVTKPDVVVGVELVADAKVMALEKAVLMEQAAAESAGSSSQTSTGKVPWDTPFIRGLNTVKARPLLDKPHRVPGAGGGRKLADYGLDVPASTKESRQAQKDREHEALLKKVADLETTMEQRVSAEVQQRVSAEVQQRVSAEVASKVDDAVATRVNEIIPDLVLSMKNYFAGGQKGPMPVISLGASNSDNRPPTRHAQCTPNLVTPPAGNVGAREDSPDLGGHSTSPSVTCTPGLGPSTRAELDALTENATPCTLLLNVDNKLKAVASGSVILPTQRIFHCVRMDDSVSRVRVNRSLPGCQDLHPPYQPPETETPLTLGDLKNHILLWPKALIRLNTAASGSEASYGMVTPQDATAAPSPPPAGGPFGPDSQPDSQPESQHGNALDIDQAPIDTFIAEMEGDGVSPYKPPADRTLKKKLFLSQETPEQEDTTAFTAPPRVGLTPRTLLGATTEGMKQNATPSCSKKKARKRKKSGDVAASKKVVNDKLPTPWRKMHHLGQPMLPAHIVQQVTPDMRSLHDAVLMKEDLLLRDRNPSYPVLTAKVPSGFGFVTTYPADLMFIRYEDIFRLLNMQQLDRNLVRLLSLSMAHDIAMENTADIAIMDPFYMTPTVVQNEQAFLAKYIKDFLVLNKDKKCFAIPYFREFKYCTLLLFHPYHSHVSYLDSGLDPDKDFTDLKSTLDKALSGFIAEVGIDKIRHEKKVKGCYVCNHITKFPCLKQSAHDNGMEAWFAILQMRSIVRSQNDLLLPSSLQRMFVNMADTTDENMTYYVVYHGRVPGVYEDWEDCRRQVHRFSGNSYKGYTTLEEAETRYANFRAGQRREMWRTPFIVMMLAATVSLVYYMSHPWMYGNRCAPAFREGVNSFLLVAEANKSKQGFMCCPCLKCKNEKDYSCSRDIKSHLLRFGFMSSYNVWTKHGEEGVMMEDGDEEEDNDDKYRSMFSECFDTAMDDNEEEGGEEQASDDPVDDDLRRAISDARRDCGTDKERLQFDKMLEDHHKLLYPGCEDGHRKLGSILELLKWKAEVGVTDSGFEKLMIILKKLFPRNNELPVSTYEAKKLVCPLGLDVQKIHACINDCILYRGEKYENLNKYPICGALRYKIRKDDPGDVEGEPPRKRVPAKVMWYAPIIPRLKRLFRNKEHAKLLRWHMEERKKDAMLRHPADGRQWRNIGREFPDFAGEARNLYFGLSTDGMNPFGEQSCSHSTWPVTLCIYNLPPWLCMKRKFIMMSVLIQGPKQPGNDIDVYLRPLVDELLELWAKPGVRVWDEHTEQEFDLRALLFVTINDWPALSNISGQTNKGYNACTHCLDETESKYLGKSRKVVYPFNRRFLPRKHPLRKKGKHFDGEADRRPKPIPRSGADIFDMVKDLNVIFGKGPGSRPVPKDDDGHAPMWKKKSIFWELEYWKVLEVRSAIDVMHLTKNLCVNILGFLGVYGKTKDTPEAREDQELHKGRNGNHPGQFVGPASYALTKQEKEIFFEALFSIKVPSGFSSNIKGIVNMKEKKFQNLKSHDCHVLMTQLLPIALRGLLPENVRLAIVKICAFLNAISQKVMDPETLSSSLKKPERLPKLPDRFASSFTAVGTVTPIASFH</sequence>
<name>A0AAD8U0Y5_LOLMU</name>
<feature type="compositionally biased region" description="Polar residues" evidence="1">
    <location>
        <begin position="671"/>
        <end position="681"/>
    </location>
</feature>
<evidence type="ECO:0000259" key="2">
    <source>
        <dbReference type="Pfam" id="PF01693"/>
    </source>
</evidence>
<dbReference type="InterPro" id="IPR038765">
    <property type="entry name" value="Papain-like_cys_pep_sf"/>
</dbReference>
<feature type="compositionally biased region" description="Basic residues" evidence="1">
    <location>
        <begin position="80"/>
        <end position="89"/>
    </location>
</feature>
<protein>
    <submittedName>
        <fullName evidence="5">Uncharacterized protein</fullName>
    </submittedName>
</protein>
<dbReference type="PANTHER" id="PTHR10775">
    <property type="entry name" value="OS08G0208400 PROTEIN"/>
    <property type="match status" value="1"/>
</dbReference>
<feature type="compositionally biased region" description="Basic residues" evidence="1">
    <location>
        <begin position="763"/>
        <end position="772"/>
    </location>
</feature>
<keyword evidence="6" id="KW-1185">Reference proteome</keyword>
<feature type="compositionally biased region" description="Acidic residues" evidence="1">
    <location>
        <begin position="30"/>
        <end position="55"/>
    </location>
</feature>
<feature type="domain" description="DUF8039" evidence="4">
    <location>
        <begin position="542"/>
        <end position="634"/>
    </location>
</feature>
<dbReference type="Proteomes" id="UP001231189">
    <property type="component" value="Unassembled WGS sequence"/>
</dbReference>
<feature type="compositionally biased region" description="Polar residues" evidence="1">
    <location>
        <begin position="753"/>
        <end position="762"/>
    </location>
</feature>
<dbReference type="InterPro" id="IPR058352">
    <property type="entry name" value="DUF8039"/>
</dbReference>
<dbReference type="SUPFAM" id="SSF54001">
    <property type="entry name" value="Cysteine proteinases"/>
    <property type="match status" value="1"/>
</dbReference>
<dbReference type="Pfam" id="PF26133">
    <property type="entry name" value="DUF8039"/>
    <property type="match status" value="1"/>
</dbReference>
<dbReference type="InterPro" id="IPR037056">
    <property type="entry name" value="RNase_H1_N_sf"/>
</dbReference>
<feature type="compositionally biased region" description="Basic and acidic residues" evidence="1">
    <location>
        <begin position="15"/>
        <end position="24"/>
    </location>
</feature>
<dbReference type="InterPro" id="IPR009027">
    <property type="entry name" value="Ribosomal_bL9/RNase_H1_N"/>
</dbReference>
<evidence type="ECO:0000259" key="4">
    <source>
        <dbReference type="Pfam" id="PF26133"/>
    </source>
</evidence>
<dbReference type="Pfam" id="PF13963">
    <property type="entry name" value="Transpos_assoc"/>
    <property type="match status" value="1"/>
</dbReference>
<dbReference type="Pfam" id="PF02992">
    <property type="entry name" value="Transposase_21"/>
    <property type="match status" value="1"/>
</dbReference>
<feature type="region of interest" description="Disordered" evidence="1">
    <location>
        <begin position="487"/>
        <end position="533"/>
    </location>
</feature>
<dbReference type="Gene3D" id="3.40.970.10">
    <property type="entry name" value="Ribonuclease H1, N-terminal domain"/>
    <property type="match status" value="1"/>
</dbReference>
<organism evidence="5 6">
    <name type="scientific">Lolium multiflorum</name>
    <name type="common">Italian ryegrass</name>
    <name type="synonym">Lolium perenne subsp. multiflorum</name>
    <dbReference type="NCBI Taxonomy" id="4521"/>
    <lineage>
        <taxon>Eukaryota</taxon>
        <taxon>Viridiplantae</taxon>
        <taxon>Streptophyta</taxon>
        <taxon>Embryophyta</taxon>
        <taxon>Tracheophyta</taxon>
        <taxon>Spermatophyta</taxon>
        <taxon>Magnoliopsida</taxon>
        <taxon>Liliopsida</taxon>
        <taxon>Poales</taxon>
        <taxon>Poaceae</taxon>
        <taxon>BOP clade</taxon>
        <taxon>Pooideae</taxon>
        <taxon>Poodae</taxon>
        <taxon>Poeae</taxon>
        <taxon>Poeae Chloroplast Group 2 (Poeae type)</taxon>
        <taxon>Loliodinae</taxon>
        <taxon>Loliinae</taxon>
        <taxon>Lolium</taxon>
    </lineage>
</organism>
<evidence type="ECO:0000259" key="3">
    <source>
        <dbReference type="Pfam" id="PF13963"/>
    </source>
</evidence>
<dbReference type="Pfam" id="PF01693">
    <property type="entry name" value="Cauli_VI"/>
    <property type="match status" value="1"/>
</dbReference>
<accession>A0AAD8U0Y5</accession>
<dbReference type="InterPro" id="IPR011320">
    <property type="entry name" value="RNase_H1_N"/>
</dbReference>
<reference evidence="5" key="1">
    <citation type="submission" date="2023-07" db="EMBL/GenBank/DDBJ databases">
        <title>A chromosome-level genome assembly of Lolium multiflorum.</title>
        <authorList>
            <person name="Chen Y."/>
            <person name="Copetti D."/>
            <person name="Kolliker R."/>
            <person name="Studer B."/>
        </authorList>
    </citation>
    <scope>NUCLEOTIDE SEQUENCE</scope>
    <source>
        <strain evidence="5">02402/16</strain>
        <tissue evidence="5">Leaf</tissue>
    </source>
</reference>
<dbReference type="InterPro" id="IPR029480">
    <property type="entry name" value="Transpos_assoc"/>
</dbReference>
<dbReference type="SUPFAM" id="SSF55658">
    <property type="entry name" value="L9 N-domain-like"/>
    <property type="match status" value="1"/>
</dbReference>
<proteinExistence type="predicted"/>
<dbReference type="PANTHER" id="PTHR10775:SF169">
    <property type="entry name" value="TRANSPOSASE"/>
    <property type="match status" value="1"/>
</dbReference>
<evidence type="ECO:0000313" key="6">
    <source>
        <dbReference type="Proteomes" id="UP001231189"/>
    </source>
</evidence>
<dbReference type="InterPro" id="IPR004242">
    <property type="entry name" value="Transposase_21"/>
</dbReference>
<feature type="compositionally biased region" description="Polar residues" evidence="1">
    <location>
        <begin position="487"/>
        <end position="502"/>
    </location>
</feature>
<feature type="region of interest" description="Disordered" evidence="1">
    <location>
        <begin position="1"/>
        <end position="97"/>
    </location>
</feature>
<feature type="domain" description="Ribonuclease H1 N-terminal" evidence="2">
    <location>
        <begin position="1066"/>
        <end position="1106"/>
    </location>
</feature>
<feature type="region of interest" description="Disordered" evidence="1">
    <location>
        <begin position="721"/>
        <end position="780"/>
    </location>
</feature>
<feature type="domain" description="Transposase-associated" evidence="3">
    <location>
        <begin position="1144"/>
        <end position="1215"/>
    </location>
</feature>
<evidence type="ECO:0000313" key="5">
    <source>
        <dbReference type="EMBL" id="KAK1695294.1"/>
    </source>
</evidence>
<gene>
    <name evidence="5" type="ORF">QYE76_011991</name>
</gene>
<feature type="region of interest" description="Disordered" evidence="1">
    <location>
        <begin position="649"/>
        <end position="682"/>
    </location>
</feature>
<dbReference type="EMBL" id="JAUUTY010000001">
    <property type="protein sequence ID" value="KAK1695294.1"/>
    <property type="molecule type" value="Genomic_DNA"/>
</dbReference>